<dbReference type="PROSITE" id="PS51257">
    <property type="entry name" value="PROKAR_LIPOPROTEIN"/>
    <property type="match status" value="1"/>
</dbReference>
<name>A0A4V1WFV9_9FLAO</name>
<evidence type="ECO:0000313" key="3">
    <source>
        <dbReference type="EMBL" id="RYM34556.1"/>
    </source>
</evidence>
<comment type="caution">
    <text evidence="3">The sequence shown here is derived from an EMBL/GenBank/DDBJ whole genome shotgun (WGS) entry which is preliminary data.</text>
</comment>
<gene>
    <name evidence="3" type="ORF">ERX46_04060</name>
</gene>
<evidence type="ECO:0000313" key="4">
    <source>
        <dbReference type="Proteomes" id="UP000293952"/>
    </source>
</evidence>
<evidence type="ECO:0000259" key="2">
    <source>
        <dbReference type="Pfam" id="PF09603"/>
    </source>
</evidence>
<organism evidence="3 4">
    <name type="scientific">Brumimicrobium glaciale</name>
    <dbReference type="NCBI Taxonomy" id="200475"/>
    <lineage>
        <taxon>Bacteria</taxon>
        <taxon>Pseudomonadati</taxon>
        <taxon>Bacteroidota</taxon>
        <taxon>Flavobacteriia</taxon>
        <taxon>Flavobacteriales</taxon>
        <taxon>Crocinitomicaceae</taxon>
        <taxon>Brumimicrobium</taxon>
    </lineage>
</organism>
<dbReference type="Proteomes" id="UP000293952">
    <property type="component" value="Unassembled WGS sequence"/>
</dbReference>
<dbReference type="AlphaFoldDB" id="A0A4V1WFV9"/>
<proteinExistence type="predicted"/>
<accession>A0A4V1WFV9</accession>
<dbReference type="EMBL" id="SETE01000002">
    <property type="protein sequence ID" value="RYM34556.1"/>
    <property type="molecule type" value="Genomic_DNA"/>
</dbReference>
<keyword evidence="1" id="KW-0732">Signal</keyword>
<feature type="chain" id="PRO_5020275864" description="Fibrobacter succinogenes major paralogous domain-containing protein" evidence="1">
    <location>
        <begin position="19"/>
        <end position="333"/>
    </location>
</feature>
<dbReference type="OrthoDB" id="9805760at2"/>
<dbReference type="Pfam" id="PF09603">
    <property type="entry name" value="Fib_succ_major"/>
    <property type="match status" value="1"/>
</dbReference>
<dbReference type="RefSeq" id="WP_130092565.1">
    <property type="nucleotide sequence ID" value="NZ_SETE01000002.1"/>
</dbReference>
<dbReference type="InterPro" id="IPR011871">
    <property type="entry name" value="Fib_succ_major"/>
</dbReference>
<sequence>MKKIAFLLLIIVSFSACKKEEYIKTSITFSDVEVTMYSELIAIIKYNVIVEGSPLVRESGTIVTVDPEVSYFNFKVVNDEKLLKNVSINLGVDAETQFFVRPYVITYEDTLYGEIQSFMSGSYYKVGNGVIDASGNNYETIILGNQEWMVENLKTFKYCNGDSIPLSNDITQFLDRNDEPQSLYYDFDINNYDTYGLLYNGYAIFDQRNICPCGWRVPTDYDWSELIIYLGNNKYTGSKMKTTGTLEEGTGLWKQPNGFANNLSGFSALPGGYQEYGPSYFYGKNTYAVFPYINTQGTESFLQMLSIDYVRGSIEILGNSNDRGMYTRCVKNL</sequence>
<evidence type="ECO:0000256" key="1">
    <source>
        <dbReference type="SAM" id="SignalP"/>
    </source>
</evidence>
<feature type="domain" description="Fibrobacter succinogenes major paralogous" evidence="2">
    <location>
        <begin position="143"/>
        <end position="331"/>
    </location>
</feature>
<keyword evidence="4" id="KW-1185">Reference proteome</keyword>
<dbReference type="NCBIfam" id="TIGR02145">
    <property type="entry name" value="Fib_succ_major"/>
    <property type="match status" value="1"/>
</dbReference>
<feature type="signal peptide" evidence="1">
    <location>
        <begin position="1"/>
        <end position="18"/>
    </location>
</feature>
<reference evidence="3 4" key="1">
    <citation type="submission" date="2019-02" db="EMBL/GenBank/DDBJ databases">
        <title>Genome sequence of the sea-ice species Brumimicrobium glaciale.</title>
        <authorList>
            <person name="Bowman J.P."/>
        </authorList>
    </citation>
    <scope>NUCLEOTIDE SEQUENCE [LARGE SCALE GENOMIC DNA]</scope>
    <source>
        <strain evidence="3 4">IC156</strain>
    </source>
</reference>
<protein>
    <recommendedName>
        <fullName evidence="2">Fibrobacter succinogenes major paralogous domain-containing protein</fullName>
    </recommendedName>
</protein>